<dbReference type="CDD" id="cd03784">
    <property type="entry name" value="GT1_Gtf-like"/>
    <property type="match status" value="1"/>
</dbReference>
<reference evidence="7" key="1">
    <citation type="submission" date="2013-09" db="EMBL/GenBank/DDBJ databases">
        <title>Corchorus olitorius genome sequencing.</title>
        <authorList>
            <person name="Alam M."/>
            <person name="Haque M.S."/>
            <person name="Islam M.S."/>
            <person name="Emdad E.M."/>
            <person name="Islam M.M."/>
            <person name="Ahmed B."/>
            <person name="Halim A."/>
            <person name="Hossen Q.M.M."/>
            <person name="Hossain M.Z."/>
            <person name="Ahmed R."/>
            <person name="Khan M.M."/>
            <person name="Islam R."/>
            <person name="Rashid M.M."/>
            <person name="Khan S.A."/>
            <person name="Rahman M.S."/>
            <person name="Alam M."/>
            <person name="Yahiya A.S."/>
            <person name="Khan M.S."/>
            <person name="Azam M.S."/>
            <person name="Haque T."/>
            <person name="Lashkar M.Z.H."/>
            <person name="Akhand A.I."/>
            <person name="Morshed G."/>
            <person name="Roy S."/>
            <person name="Uddin K.S."/>
            <person name="Rabeya T."/>
            <person name="Hossain A.S."/>
            <person name="Chowdhury A."/>
            <person name="Snigdha A.R."/>
            <person name="Mortoza M.S."/>
            <person name="Matin S.A."/>
            <person name="Hoque S.M.E."/>
            <person name="Islam M.K."/>
            <person name="Roy D.K."/>
            <person name="Haider R."/>
            <person name="Moosa M.M."/>
            <person name="Elias S.M."/>
            <person name="Hasan A.M."/>
            <person name="Jahan S."/>
            <person name="Shafiuddin M."/>
            <person name="Mahmood N."/>
            <person name="Shommy N.S."/>
        </authorList>
    </citation>
    <scope>NUCLEOTIDE SEQUENCE [LARGE SCALE GENOMIC DNA]</scope>
    <source>
        <strain evidence="7">cv. O-4</strain>
    </source>
</reference>
<dbReference type="PANTHER" id="PTHR48046:SF4">
    <property type="entry name" value="GLYCOSYLTRANSFERASE"/>
    <property type="match status" value="1"/>
</dbReference>
<accession>A0A1R3KI88</accession>
<dbReference type="STRING" id="93759.A0A1R3KI88"/>
<dbReference type="EC" id="2.4.1.-" evidence="5"/>
<gene>
    <name evidence="6" type="ORF">COLO4_07874</name>
</gene>
<keyword evidence="7" id="KW-1185">Reference proteome</keyword>
<dbReference type="EMBL" id="AWUE01013495">
    <property type="protein sequence ID" value="OMP06813.1"/>
    <property type="molecule type" value="Genomic_DNA"/>
</dbReference>
<dbReference type="SUPFAM" id="SSF53756">
    <property type="entry name" value="UDP-Glycosyltransferase/glycogen phosphorylase"/>
    <property type="match status" value="1"/>
</dbReference>
<evidence type="ECO:0000313" key="7">
    <source>
        <dbReference type="Proteomes" id="UP000187203"/>
    </source>
</evidence>
<comment type="caution">
    <text evidence="6">The sequence shown here is derived from an EMBL/GenBank/DDBJ whole genome shotgun (WGS) entry which is preliminary data.</text>
</comment>
<evidence type="ECO:0000256" key="3">
    <source>
        <dbReference type="ARBA" id="ARBA00022679"/>
    </source>
</evidence>
<evidence type="ECO:0000256" key="4">
    <source>
        <dbReference type="RuleBase" id="RU003718"/>
    </source>
</evidence>
<organism evidence="6 7">
    <name type="scientific">Corchorus olitorius</name>
    <dbReference type="NCBI Taxonomy" id="93759"/>
    <lineage>
        <taxon>Eukaryota</taxon>
        <taxon>Viridiplantae</taxon>
        <taxon>Streptophyta</taxon>
        <taxon>Embryophyta</taxon>
        <taxon>Tracheophyta</taxon>
        <taxon>Spermatophyta</taxon>
        <taxon>Magnoliopsida</taxon>
        <taxon>eudicotyledons</taxon>
        <taxon>Gunneridae</taxon>
        <taxon>Pentapetalae</taxon>
        <taxon>rosids</taxon>
        <taxon>malvids</taxon>
        <taxon>Malvales</taxon>
        <taxon>Malvaceae</taxon>
        <taxon>Grewioideae</taxon>
        <taxon>Apeibeae</taxon>
        <taxon>Corchorus</taxon>
    </lineage>
</organism>
<dbReference type="FunFam" id="3.40.50.2000:FF:000056">
    <property type="entry name" value="Glycosyltransferase"/>
    <property type="match status" value="1"/>
</dbReference>
<keyword evidence="3 4" id="KW-0808">Transferase</keyword>
<dbReference type="AlphaFoldDB" id="A0A1R3KI88"/>
<evidence type="ECO:0000256" key="2">
    <source>
        <dbReference type="ARBA" id="ARBA00022676"/>
    </source>
</evidence>
<dbReference type="InterPro" id="IPR002213">
    <property type="entry name" value="UDP_glucos_trans"/>
</dbReference>
<evidence type="ECO:0000256" key="5">
    <source>
        <dbReference type="RuleBase" id="RU362057"/>
    </source>
</evidence>
<protein>
    <recommendedName>
        <fullName evidence="5">Glycosyltransferase</fullName>
        <ecNumber evidence="5">2.4.1.-</ecNumber>
    </recommendedName>
</protein>
<keyword evidence="2 4" id="KW-0328">Glycosyltransferase</keyword>
<dbReference type="Pfam" id="PF00201">
    <property type="entry name" value="UDPGT"/>
    <property type="match status" value="1"/>
</dbReference>
<dbReference type="PANTHER" id="PTHR48046">
    <property type="entry name" value="UDP-GLYCOSYLTRANSFERASE 72E1"/>
    <property type="match status" value="1"/>
</dbReference>
<dbReference type="GO" id="GO:0008194">
    <property type="term" value="F:UDP-glycosyltransferase activity"/>
    <property type="evidence" value="ECO:0007669"/>
    <property type="project" value="InterPro"/>
</dbReference>
<dbReference type="OrthoDB" id="5835829at2759"/>
<dbReference type="InterPro" id="IPR035595">
    <property type="entry name" value="UDP_glycos_trans_CS"/>
</dbReference>
<dbReference type="Gene3D" id="3.40.50.2000">
    <property type="entry name" value="Glycogen Phosphorylase B"/>
    <property type="match status" value="2"/>
</dbReference>
<proteinExistence type="inferred from homology"/>
<evidence type="ECO:0000256" key="1">
    <source>
        <dbReference type="ARBA" id="ARBA00009995"/>
    </source>
</evidence>
<comment type="similarity">
    <text evidence="1 4">Belongs to the UDP-glycosyltransferase family.</text>
</comment>
<evidence type="ECO:0000313" key="6">
    <source>
        <dbReference type="EMBL" id="OMP06813.1"/>
    </source>
</evidence>
<dbReference type="Proteomes" id="UP000187203">
    <property type="component" value="Unassembled WGS sequence"/>
</dbReference>
<name>A0A1R3KI88_9ROSI</name>
<dbReference type="FunFam" id="3.40.50.2000:FF:000054">
    <property type="entry name" value="Glycosyltransferase"/>
    <property type="match status" value="1"/>
</dbReference>
<sequence>MEKQGIKPHVAVLPSVGMGHLIPLLELGKRLALHHGFRVTLLLITTNTPPSAAQDQLLCSPDIPSDLHILKLPPVDVEQVTTHDMLIMTRLCVITEHSLIGSLKSVLVALGLGQTRALVTDFFSTQAFDICNELSIPAYLFSTTCIAFSAFALYLPKLDSDVECEFIDLPEPIEVPGCSPVRTEDLLDQVRNRKNDEYKWFYFHVSRMPLASGILLNSWEDLEPVSLKAIKENPYFKHIPTPPVYPVGPLIKQQETLSRVDVECLEWLDKQPPDSVLFVALGSGGTLSLEQQNELAMGLELSQQRFIWVVRHPTDVTGSGTFFDSGGSQAEMNENDPRGYLPEGFLRRTEGVGLVVPSWGSQVAILGHPCTGGFLSHCGWNSSLESIAHGVPIIAWPLYAEQRMNATMLVDDIGVAFKLEKGAGGHTIFARQEISRVVRMVMEGEQGQVMRNRAKQLKQSAAKALDNMNGSSHHSLSFVSNLWKTTTDQVL</sequence>
<dbReference type="PROSITE" id="PS00375">
    <property type="entry name" value="UDPGT"/>
    <property type="match status" value="1"/>
</dbReference>